<keyword evidence="1" id="KW-0862">Zinc</keyword>
<evidence type="ECO:0000259" key="2">
    <source>
        <dbReference type="PROSITE" id="PS50158"/>
    </source>
</evidence>
<dbReference type="InterPro" id="IPR001878">
    <property type="entry name" value="Znf_CCHC"/>
</dbReference>
<dbReference type="GO" id="GO:0008270">
    <property type="term" value="F:zinc ion binding"/>
    <property type="evidence" value="ECO:0007669"/>
    <property type="project" value="UniProtKB-KW"/>
</dbReference>
<accession>A0A9D4PM73</accession>
<dbReference type="VEuPathDB" id="VectorBase:RSAN_029951"/>
<sequence length="378" mass="41482">MPDLPEDHRRIVIRPRDGLDLRKAGHCKVAEAVMAAVKITYDAAGEDVVCPNVTQNIVVISTPLEEHANYVRIKQIKVGEKVYTVNAYYSAGDGYCKGVIRNVDREITEKELNTMIVHSGNPTAMQAKRIKDTGSVVIVFEGYEVPNHVKVGGVLLKCYLYRRQVDVCYICAKVGHRANVCPTPEKKTCRGCGVENPTDSHECKAKCKLCGKGHPTGDRTCKQRYQTLFIQTTWAQKAGCVKTQQVSGGSPTWQPGSEELKQMREENSLLKEMVMTPKEEIGTLRKALEATSKSAPVAMETSAGPVGRKRKAVGDVAVSDKDGFESFRETMEKSPSEITNILQQLRVDVREFKSIALITSMAGADGNAKFGSENGGAK</sequence>
<evidence type="ECO:0000256" key="1">
    <source>
        <dbReference type="PROSITE-ProRule" id="PRU00047"/>
    </source>
</evidence>
<evidence type="ECO:0000313" key="4">
    <source>
        <dbReference type="Proteomes" id="UP000821837"/>
    </source>
</evidence>
<dbReference type="PROSITE" id="PS50158">
    <property type="entry name" value="ZF_CCHC"/>
    <property type="match status" value="1"/>
</dbReference>
<dbReference type="EMBL" id="JABSTV010001253">
    <property type="protein sequence ID" value="KAH7944181.1"/>
    <property type="molecule type" value="Genomic_DNA"/>
</dbReference>
<feature type="domain" description="CCHC-type" evidence="2">
    <location>
        <begin position="168"/>
        <end position="182"/>
    </location>
</feature>
<name>A0A9D4PM73_RHISA</name>
<protein>
    <recommendedName>
        <fullName evidence="2">CCHC-type domain-containing protein</fullName>
    </recommendedName>
</protein>
<organism evidence="3 4">
    <name type="scientific">Rhipicephalus sanguineus</name>
    <name type="common">Brown dog tick</name>
    <name type="synonym">Ixodes sanguineus</name>
    <dbReference type="NCBI Taxonomy" id="34632"/>
    <lineage>
        <taxon>Eukaryota</taxon>
        <taxon>Metazoa</taxon>
        <taxon>Ecdysozoa</taxon>
        <taxon>Arthropoda</taxon>
        <taxon>Chelicerata</taxon>
        <taxon>Arachnida</taxon>
        <taxon>Acari</taxon>
        <taxon>Parasitiformes</taxon>
        <taxon>Ixodida</taxon>
        <taxon>Ixodoidea</taxon>
        <taxon>Ixodidae</taxon>
        <taxon>Rhipicephalinae</taxon>
        <taxon>Rhipicephalus</taxon>
        <taxon>Rhipicephalus</taxon>
    </lineage>
</organism>
<proteinExistence type="predicted"/>
<dbReference type="Proteomes" id="UP000821837">
    <property type="component" value="Unassembled WGS sequence"/>
</dbReference>
<evidence type="ECO:0000313" key="3">
    <source>
        <dbReference type="EMBL" id="KAH7944181.1"/>
    </source>
</evidence>
<dbReference type="GO" id="GO:0003676">
    <property type="term" value="F:nucleic acid binding"/>
    <property type="evidence" value="ECO:0007669"/>
    <property type="project" value="InterPro"/>
</dbReference>
<keyword evidence="1" id="KW-0479">Metal-binding</keyword>
<gene>
    <name evidence="3" type="ORF">HPB52_016807</name>
</gene>
<dbReference type="SMART" id="SM00343">
    <property type="entry name" value="ZnF_C2HC"/>
    <property type="match status" value="1"/>
</dbReference>
<reference evidence="3" key="2">
    <citation type="submission" date="2021-09" db="EMBL/GenBank/DDBJ databases">
        <authorList>
            <person name="Jia N."/>
            <person name="Wang J."/>
            <person name="Shi W."/>
            <person name="Du L."/>
            <person name="Sun Y."/>
            <person name="Zhan W."/>
            <person name="Jiang J."/>
            <person name="Wang Q."/>
            <person name="Zhang B."/>
            <person name="Ji P."/>
            <person name="Sakyi L.B."/>
            <person name="Cui X."/>
            <person name="Yuan T."/>
            <person name="Jiang B."/>
            <person name="Yang W."/>
            <person name="Lam T.T.-Y."/>
            <person name="Chang Q."/>
            <person name="Ding S."/>
            <person name="Wang X."/>
            <person name="Zhu J."/>
            <person name="Ruan X."/>
            <person name="Zhao L."/>
            <person name="Wei J."/>
            <person name="Que T."/>
            <person name="Du C."/>
            <person name="Cheng J."/>
            <person name="Dai P."/>
            <person name="Han X."/>
            <person name="Huang E."/>
            <person name="Gao Y."/>
            <person name="Liu J."/>
            <person name="Shao H."/>
            <person name="Ye R."/>
            <person name="Li L."/>
            <person name="Wei W."/>
            <person name="Wang X."/>
            <person name="Wang C."/>
            <person name="Huo Q."/>
            <person name="Li W."/>
            <person name="Guo W."/>
            <person name="Chen H."/>
            <person name="Chen S."/>
            <person name="Zhou L."/>
            <person name="Zhou L."/>
            <person name="Ni X."/>
            <person name="Tian J."/>
            <person name="Zhou Y."/>
            <person name="Sheng Y."/>
            <person name="Liu T."/>
            <person name="Pan Y."/>
            <person name="Xia L."/>
            <person name="Li J."/>
            <person name="Zhao F."/>
            <person name="Cao W."/>
        </authorList>
    </citation>
    <scope>NUCLEOTIDE SEQUENCE</scope>
    <source>
        <strain evidence="3">Rsan-2018</strain>
        <tissue evidence="3">Larvae</tissue>
    </source>
</reference>
<dbReference type="Gene3D" id="4.10.60.10">
    <property type="entry name" value="Zinc finger, CCHC-type"/>
    <property type="match status" value="1"/>
</dbReference>
<dbReference type="SUPFAM" id="SSF57756">
    <property type="entry name" value="Retrovirus zinc finger-like domains"/>
    <property type="match status" value="1"/>
</dbReference>
<keyword evidence="4" id="KW-1185">Reference proteome</keyword>
<dbReference type="InterPro" id="IPR036875">
    <property type="entry name" value="Znf_CCHC_sf"/>
</dbReference>
<reference evidence="3" key="1">
    <citation type="journal article" date="2020" name="Cell">
        <title>Large-Scale Comparative Analyses of Tick Genomes Elucidate Their Genetic Diversity and Vector Capacities.</title>
        <authorList>
            <consortium name="Tick Genome and Microbiome Consortium (TIGMIC)"/>
            <person name="Jia N."/>
            <person name="Wang J."/>
            <person name="Shi W."/>
            <person name="Du L."/>
            <person name="Sun Y."/>
            <person name="Zhan W."/>
            <person name="Jiang J.F."/>
            <person name="Wang Q."/>
            <person name="Zhang B."/>
            <person name="Ji P."/>
            <person name="Bell-Sakyi L."/>
            <person name="Cui X.M."/>
            <person name="Yuan T.T."/>
            <person name="Jiang B.G."/>
            <person name="Yang W.F."/>
            <person name="Lam T.T."/>
            <person name="Chang Q.C."/>
            <person name="Ding S.J."/>
            <person name="Wang X.J."/>
            <person name="Zhu J.G."/>
            <person name="Ruan X.D."/>
            <person name="Zhao L."/>
            <person name="Wei J.T."/>
            <person name="Ye R.Z."/>
            <person name="Que T.C."/>
            <person name="Du C.H."/>
            <person name="Zhou Y.H."/>
            <person name="Cheng J.X."/>
            <person name="Dai P.F."/>
            <person name="Guo W.B."/>
            <person name="Han X.H."/>
            <person name="Huang E.J."/>
            <person name="Li L.F."/>
            <person name="Wei W."/>
            <person name="Gao Y.C."/>
            <person name="Liu J.Z."/>
            <person name="Shao H.Z."/>
            <person name="Wang X."/>
            <person name="Wang C.C."/>
            <person name="Yang T.C."/>
            <person name="Huo Q.B."/>
            <person name="Li W."/>
            <person name="Chen H.Y."/>
            <person name="Chen S.E."/>
            <person name="Zhou L.G."/>
            <person name="Ni X.B."/>
            <person name="Tian J.H."/>
            <person name="Sheng Y."/>
            <person name="Liu T."/>
            <person name="Pan Y.S."/>
            <person name="Xia L.Y."/>
            <person name="Li J."/>
            <person name="Zhao F."/>
            <person name="Cao W.C."/>
        </authorList>
    </citation>
    <scope>NUCLEOTIDE SEQUENCE</scope>
    <source>
        <strain evidence="3">Rsan-2018</strain>
    </source>
</reference>
<dbReference type="AlphaFoldDB" id="A0A9D4PM73"/>
<keyword evidence="1" id="KW-0863">Zinc-finger</keyword>
<comment type="caution">
    <text evidence="3">The sequence shown here is derived from an EMBL/GenBank/DDBJ whole genome shotgun (WGS) entry which is preliminary data.</text>
</comment>